<sequence length="148" mass="16430">MNPYQLSDYKRTDKKKSRTFNERPAAGSFDENEGLAHNTHLQRGADHVSCMPFDGGHVEDNDKEAIVADLLKGKWDDKYIYARAGNCCNKKALGTSDPSCEIDASGRLLPQESDRRMPTCRGKSAFLPTESTAWIAGFLTFFLVGATH</sequence>
<keyword evidence="2" id="KW-0812">Transmembrane</keyword>
<keyword evidence="2" id="KW-1133">Transmembrane helix</keyword>
<proteinExistence type="predicted"/>
<evidence type="ECO:0000313" key="3">
    <source>
        <dbReference type="EMBL" id="KAJ6987196.1"/>
    </source>
</evidence>
<accession>A0AAD6MKU1</accession>
<evidence type="ECO:0000256" key="1">
    <source>
        <dbReference type="SAM" id="MobiDB-lite"/>
    </source>
</evidence>
<evidence type="ECO:0000313" key="4">
    <source>
        <dbReference type="Proteomes" id="UP001164929"/>
    </source>
</evidence>
<comment type="caution">
    <text evidence="3">The sequence shown here is derived from an EMBL/GenBank/DDBJ whole genome shotgun (WGS) entry which is preliminary data.</text>
</comment>
<evidence type="ECO:0000256" key="2">
    <source>
        <dbReference type="SAM" id="Phobius"/>
    </source>
</evidence>
<feature type="transmembrane region" description="Helical" evidence="2">
    <location>
        <begin position="125"/>
        <end position="146"/>
    </location>
</feature>
<reference evidence="3" key="1">
    <citation type="journal article" date="2023" name="Mol. Ecol. Resour.">
        <title>Chromosome-level genome assembly of a triploid poplar Populus alba 'Berolinensis'.</title>
        <authorList>
            <person name="Chen S."/>
            <person name="Yu Y."/>
            <person name="Wang X."/>
            <person name="Wang S."/>
            <person name="Zhang T."/>
            <person name="Zhou Y."/>
            <person name="He R."/>
            <person name="Meng N."/>
            <person name="Wang Y."/>
            <person name="Liu W."/>
            <person name="Liu Z."/>
            <person name="Liu J."/>
            <person name="Guo Q."/>
            <person name="Huang H."/>
            <person name="Sederoff R.R."/>
            <person name="Wang G."/>
            <person name="Qu G."/>
            <person name="Chen S."/>
        </authorList>
    </citation>
    <scope>NUCLEOTIDE SEQUENCE</scope>
    <source>
        <strain evidence="3">SC-2020</strain>
    </source>
</reference>
<dbReference type="AlphaFoldDB" id="A0AAD6MKU1"/>
<gene>
    <name evidence="3" type="ORF">NC653_020431</name>
</gene>
<protein>
    <submittedName>
        <fullName evidence="3">Uncharacterized protein</fullName>
    </submittedName>
</protein>
<keyword evidence="4" id="KW-1185">Reference proteome</keyword>
<dbReference type="Proteomes" id="UP001164929">
    <property type="component" value="Chromosome 8"/>
</dbReference>
<organism evidence="3 4">
    <name type="scientific">Populus alba x Populus x berolinensis</name>
    <dbReference type="NCBI Taxonomy" id="444605"/>
    <lineage>
        <taxon>Eukaryota</taxon>
        <taxon>Viridiplantae</taxon>
        <taxon>Streptophyta</taxon>
        <taxon>Embryophyta</taxon>
        <taxon>Tracheophyta</taxon>
        <taxon>Spermatophyta</taxon>
        <taxon>Magnoliopsida</taxon>
        <taxon>eudicotyledons</taxon>
        <taxon>Gunneridae</taxon>
        <taxon>Pentapetalae</taxon>
        <taxon>rosids</taxon>
        <taxon>fabids</taxon>
        <taxon>Malpighiales</taxon>
        <taxon>Salicaceae</taxon>
        <taxon>Saliceae</taxon>
        <taxon>Populus</taxon>
    </lineage>
</organism>
<keyword evidence="2" id="KW-0472">Membrane</keyword>
<dbReference type="EMBL" id="JAQIZT010000008">
    <property type="protein sequence ID" value="KAJ6987196.1"/>
    <property type="molecule type" value="Genomic_DNA"/>
</dbReference>
<feature type="region of interest" description="Disordered" evidence="1">
    <location>
        <begin position="1"/>
        <end position="34"/>
    </location>
</feature>
<name>A0AAD6MKU1_9ROSI</name>